<evidence type="ECO:0000259" key="2">
    <source>
        <dbReference type="PROSITE" id="PS50994"/>
    </source>
</evidence>
<dbReference type="InterPro" id="IPR012337">
    <property type="entry name" value="RNaseH-like_sf"/>
</dbReference>
<dbReference type="GO" id="GO:0015074">
    <property type="term" value="P:DNA integration"/>
    <property type="evidence" value="ECO:0007669"/>
    <property type="project" value="InterPro"/>
</dbReference>
<organism evidence="3 4">
    <name type="scientific">Microbotryum silenes-dioicae</name>
    <dbReference type="NCBI Taxonomy" id="796604"/>
    <lineage>
        <taxon>Eukaryota</taxon>
        <taxon>Fungi</taxon>
        <taxon>Dikarya</taxon>
        <taxon>Basidiomycota</taxon>
        <taxon>Pucciniomycotina</taxon>
        <taxon>Microbotryomycetes</taxon>
        <taxon>Microbotryales</taxon>
        <taxon>Microbotryaceae</taxon>
        <taxon>Microbotryum</taxon>
    </lineage>
</organism>
<keyword evidence="1" id="KW-0694">RNA-binding</keyword>
<dbReference type="PANTHER" id="PTHR37984">
    <property type="entry name" value="PROTEIN CBG26694"/>
    <property type="match status" value="1"/>
</dbReference>
<dbReference type="SUPFAM" id="SSF54160">
    <property type="entry name" value="Chromo domain-like"/>
    <property type="match status" value="1"/>
</dbReference>
<evidence type="ECO:0000313" key="3">
    <source>
        <dbReference type="EMBL" id="SGY57078.1"/>
    </source>
</evidence>
<accession>A0A2X0MTG3</accession>
<dbReference type="Gene3D" id="3.30.420.10">
    <property type="entry name" value="Ribonuclease H-like superfamily/Ribonuclease H"/>
    <property type="match status" value="1"/>
</dbReference>
<sequence length="297" mass="34292">MRTFCNNGLPANIVSDRGTTFTSSWWTEFLKMLPNLSTVFHSESEGQTEQTNQILEHYLRHFCDYHQDDWHGLLPLAEFSYNNSFHLSIGMTPFFASRGYHPRLEVTLKETPVPDVRQRLAGFRDAQQRAQDQICCARYANLHRAPTPPLAIGQQLDSHKLGPFTIKRIINPVAYELDLPSTMRIYPVFHVSLLEPYRTLDSCICHGSLQYFVDVDWTGYGPQDREWVDASDFDDDDSLVLDFHRSKPRKPGAYRILSLYYPRQRLARLSLSFPLTFPILFYSASSFAHCAAPHRLV</sequence>
<name>A0A2X0MTG3_9BASI</name>
<dbReference type="Pfam" id="PF24626">
    <property type="entry name" value="SH3_Tf2-1"/>
    <property type="match status" value="1"/>
</dbReference>
<keyword evidence="4" id="KW-1185">Reference proteome</keyword>
<dbReference type="GO" id="GO:0003723">
    <property type="term" value="F:RNA binding"/>
    <property type="evidence" value="ECO:0007669"/>
    <property type="project" value="UniProtKB-KW"/>
</dbReference>
<evidence type="ECO:0000313" key="4">
    <source>
        <dbReference type="Proteomes" id="UP000249464"/>
    </source>
</evidence>
<gene>
    <name evidence="3" type="primary">BQ5605_C006g04218</name>
    <name evidence="3" type="ORF">BQ5605_C006G04218</name>
</gene>
<protein>
    <submittedName>
        <fullName evidence="3">BQ5605_C006g04218 protein</fullName>
    </submittedName>
</protein>
<dbReference type="STRING" id="796604.A0A2X0MTG3"/>
<dbReference type="AlphaFoldDB" id="A0A2X0MTG3"/>
<dbReference type="InterPro" id="IPR001584">
    <property type="entry name" value="Integrase_cat-core"/>
</dbReference>
<proteinExistence type="predicted"/>
<feature type="domain" description="Integrase catalytic" evidence="2">
    <location>
        <begin position="1"/>
        <end position="101"/>
    </location>
</feature>
<evidence type="ECO:0000256" key="1">
    <source>
        <dbReference type="ARBA" id="ARBA00022884"/>
    </source>
</evidence>
<dbReference type="InterPro" id="IPR056924">
    <property type="entry name" value="SH3_Tf2-1"/>
</dbReference>
<dbReference type="GO" id="GO:0005634">
    <property type="term" value="C:nucleus"/>
    <property type="evidence" value="ECO:0007669"/>
    <property type="project" value="UniProtKB-ARBA"/>
</dbReference>
<dbReference type="EMBL" id="FQNC01000044">
    <property type="protein sequence ID" value="SGY57078.1"/>
    <property type="molecule type" value="Genomic_DNA"/>
</dbReference>
<dbReference type="PANTHER" id="PTHR37984:SF5">
    <property type="entry name" value="PROTEIN NYNRIN-LIKE"/>
    <property type="match status" value="1"/>
</dbReference>
<dbReference type="SUPFAM" id="SSF53098">
    <property type="entry name" value="Ribonuclease H-like"/>
    <property type="match status" value="1"/>
</dbReference>
<dbReference type="Gene3D" id="2.40.50.40">
    <property type="match status" value="1"/>
</dbReference>
<dbReference type="PROSITE" id="PS50994">
    <property type="entry name" value="INTEGRASE"/>
    <property type="match status" value="1"/>
</dbReference>
<reference evidence="3 4" key="1">
    <citation type="submission" date="2016-11" db="EMBL/GenBank/DDBJ databases">
        <authorList>
            <person name="Jaros S."/>
            <person name="Januszkiewicz K."/>
            <person name="Wedrychowicz H."/>
        </authorList>
    </citation>
    <scope>NUCLEOTIDE SEQUENCE [LARGE SCALE GENOMIC DNA]</scope>
</reference>
<dbReference type="InterPro" id="IPR050951">
    <property type="entry name" value="Retrovirus_Pol_polyprotein"/>
</dbReference>
<dbReference type="Proteomes" id="UP000249464">
    <property type="component" value="Unassembled WGS sequence"/>
</dbReference>
<dbReference type="InterPro" id="IPR036397">
    <property type="entry name" value="RNaseH_sf"/>
</dbReference>
<dbReference type="InterPro" id="IPR016197">
    <property type="entry name" value="Chromo-like_dom_sf"/>
</dbReference>